<evidence type="ECO:0000256" key="5">
    <source>
        <dbReference type="ARBA" id="ARBA00023015"/>
    </source>
</evidence>
<dbReference type="SMART" id="SM00342">
    <property type="entry name" value="HTH_ARAC"/>
    <property type="match status" value="1"/>
</dbReference>
<dbReference type="PROSITE" id="PS50110">
    <property type="entry name" value="RESPONSE_REGULATORY"/>
    <property type="match status" value="1"/>
</dbReference>
<comment type="subcellular location">
    <subcellularLocation>
        <location evidence="1">Cytoplasm</location>
    </subcellularLocation>
</comment>
<protein>
    <submittedName>
        <fullName evidence="11">Response regulator</fullName>
    </submittedName>
</protein>
<dbReference type="Gene3D" id="1.10.10.60">
    <property type="entry name" value="Homeodomain-like"/>
    <property type="match status" value="2"/>
</dbReference>
<dbReference type="EMBL" id="JACXZA010000001">
    <property type="protein sequence ID" value="MBD3917202.1"/>
    <property type="molecule type" value="Genomic_DNA"/>
</dbReference>
<evidence type="ECO:0000313" key="12">
    <source>
        <dbReference type="Proteomes" id="UP000609346"/>
    </source>
</evidence>
<feature type="domain" description="Response regulatory" evidence="10">
    <location>
        <begin position="3"/>
        <end position="119"/>
    </location>
</feature>
<keyword evidence="12" id="KW-1185">Reference proteome</keyword>
<accession>A0ABR8MMF9</accession>
<dbReference type="InterPro" id="IPR018060">
    <property type="entry name" value="HTH_AraC"/>
</dbReference>
<dbReference type="InterPro" id="IPR051552">
    <property type="entry name" value="HptR"/>
</dbReference>
<sequence length="251" mass="29335">MLNLLIVDDEPIILAGIRDMVEQENTPFTRISVALDGIEALEQMAYFRPDLVITDIQMPEMDGLSFIREAQKRNVRRFIVLTGYEKFEYAREALRLQVVEYLLKPINQSELGLLLRRMAVEIATAKSEQQGEAKESERSTDKYGNEKMRMLTDYVQANYNRDISIADAASWLNLHPAYIGQLFKRETGQSFLSYLREVRMEKAKTMLLDMQHMSMEHIARCVGYENSRTFYKAFREHYGITPGEYRERHVK</sequence>
<reference evidence="11 12" key="1">
    <citation type="submission" date="2020-09" db="EMBL/GenBank/DDBJ databases">
        <title>Paenibacillus sp. strain PR3 16S rRNA gene Genome sequencing and assembly.</title>
        <authorList>
            <person name="Kim J."/>
        </authorList>
    </citation>
    <scope>NUCLEOTIDE SEQUENCE [LARGE SCALE GENOMIC DNA]</scope>
    <source>
        <strain evidence="11 12">PR3</strain>
    </source>
</reference>
<evidence type="ECO:0000259" key="9">
    <source>
        <dbReference type="PROSITE" id="PS01124"/>
    </source>
</evidence>
<keyword evidence="6" id="KW-0238">DNA-binding</keyword>
<feature type="modified residue" description="4-aspartylphosphate" evidence="8">
    <location>
        <position position="55"/>
    </location>
</feature>
<name>A0ABR8MMF9_9BACL</name>
<evidence type="ECO:0000256" key="2">
    <source>
        <dbReference type="ARBA" id="ARBA00022490"/>
    </source>
</evidence>
<dbReference type="SUPFAM" id="SSF52172">
    <property type="entry name" value="CheY-like"/>
    <property type="match status" value="1"/>
</dbReference>
<keyword evidence="3 8" id="KW-0597">Phosphoprotein</keyword>
<dbReference type="Proteomes" id="UP000609346">
    <property type="component" value="Unassembled WGS sequence"/>
</dbReference>
<evidence type="ECO:0000256" key="3">
    <source>
        <dbReference type="ARBA" id="ARBA00022553"/>
    </source>
</evidence>
<keyword evidence="5" id="KW-0805">Transcription regulation</keyword>
<evidence type="ECO:0000256" key="1">
    <source>
        <dbReference type="ARBA" id="ARBA00004496"/>
    </source>
</evidence>
<dbReference type="InterPro" id="IPR020449">
    <property type="entry name" value="Tscrpt_reg_AraC-type_HTH"/>
</dbReference>
<evidence type="ECO:0000256" key="7">
    <source>
        <dbReference type="ARBA" id="ARBA00023163"/>
    </source>
</evidence>
<dbReference type="PROSITE" id="PS01124">
    <property type="entry name" value="HTH_ARAC_FAMILY_2"/>
    <property type="match status" value="1"/>
</dbReference>
<dbReference type="Gene3D" id="3.40.50.2300">
    <property type="match status" value="1"/>
</dbReference>
<keyword evidence="7" id="KW-0804">Transcription</keyword>
<dbReference type="SUPFAM" id="SSF46689">
    <property type="entry name" value="Homeodomain-like"/>
    <property type="match status" value="2"/>
</dbReference>
<dbReference type="CDD" id="cd17536">
    <property type="entry name" value="REC_YesN-like"/>
    <property type="match status" value="1"/>
</dbReference>
<dbReference type="InterPro" id="IPR009057">
    <property type="entry name" value="Homeodomain-like_sf"/>
</dbReference>
<dbReference type="Pfam" id="PF00072">
    <property type="entry name" value="Response_reg"/>
    <property type="match status" value="1"/>
</dbReference>
<dbReference type="Pfam" id="PF12833">
    <property type="entry name" value="HTH_18"/>
    <property type="match status" value="1"/>
</dbReference>
<feature type="domain" description="HTH araC/xylS-type" evidence="9">
    <location>
        <begin position="149"/>
        <end position="248"/>
    </location>
</feature>
<comment type="caution">
    <text evidence="11">The sequence shown here is derived from an EMBL/GenBank/DDBJ whole genome shotgun (WGS) entry which is preliminary data.</text>
</comment>
<dbReference type="RefSeq" id="WP_191201531.1">
    <property type="nucleotide sequence ID" value="NZ_JACXZA010000001.1"/>
</dbReference>
<organism evidence="11 12">
    <name type="scientific">Paenibacillus terricola</name>
    <dbReference type="NCBI Taxonomy" id="2763503"/>
    <lineage>
        <taxon>Bacteria</taxon>
        <taxon>Bacillati</taxon>
        <taxon>Bacillota</taxon>
        <taxon>Bacilli</taxon>
        <taxon>Bacillales</taxon>
        <taxon>Paenibacillaceae</taxon>
        <taxon>Paenibacillus</taxon>
    </lineage>
</organism>
<dbReference type="InterPro" id="IPR001789">
    <property type="entry name" value="Sig_transdc_resp-reg_receiver"/>
</dbReference>
<gene>
    <name evidence="11" type="ORF">H8B09_00430</name>
</gene>
<dbReference type="PANTHER" id="PTHR42713:SF3">
    <property type="entry name" value="TRANSCRIPTIONAL REGULATORY PROTEIN HPTR"/>
    <property type="match status" value="1"/>
</dbReference>
<keyword evidence="4" id="KW-0902">Two-component regulatory system</keyword>
<evidence type="ECO:0000256" key="8">
    <source>
        <dbReference type="PROSITE-ProRule" id="PRU00169"/>
    </source>
</evidence>
<evidence type="ECO:0000259" key="10">
    <source>
        <dbReference type="PROSITE" id="PS50110"/>
    </source>
</evidence>
<keyword evidence="2" id="KW-0963">Cytoplasm</keyword>
<evidence type="ECO:0000256" key="6">
    <source>
        <dbReference type="ARBA" id="ARBA00023125"/>
    </source>
</evidence>
<evidence type="ECO:0000256" key="4">
    <source>
        <dbReference type="ARBA" id="ARBA00023012"/>
    </source>
</evidence>
<dbReference type="PRINTS" id="PR00032">
    <property type="entry name" value="HTHARAC"/>
</dbReference>
<dbReference type="InterPro" id="IPR011006">
    <property type="entry name" value="CheY-like_superfamily"/>
</dbReference>
<evidence type="ECO:0000313" key="11">
    <source>
        <dbReference type="EMBL" id="MBD3917202.1"/>
    </source>
</evidence>
<proteinExistence type="predicted"/>
<dbReference type="PANTHER" id="PTHR42713">
    <property type="entry name" value="HISTIDINE KINASE-RELATED"/>
    <property type="match status" value="1"/>
</dbReference>
<dbReference type="SMART" id="SM00448">
    <property type="entry name" value="REC"/>
    <property type="match status" value="1"/>
</dbReference>